<dbReference type="EMBL" id="JAULSW010000009">
    <property type="protein sequence ID" value="KAK3369970.1"/>
    <property type="molecule type" value="Genomic_DNA"/>
</dbReference>
<dbReference type="InterPro" id="IPR016036">
    <property type="entry name" value="Malonyl_transacylase_ACP-bd"/>
</dbReference>
<protein>
    <recommendedName>
        <fullName evidence="13">Polyketide synthase</fullName>
    </recommendedName>
</protein>
<keyword evidence="4" id="KW-0511">Multifunctional enzyme</keyword>
<dbReference type="InterPro" id="IPR001227">
    <property type="entry name" value="Ac_transferase_dom_sf"/>
</dbReference>
<dbReference type="SUPFAM" id="SSF47336">
    <property type="entry name" value="ACP-like"/>
    <property type="match status" value="2"/>
</dbReference>
<evidence type="ECO:0000256" key="6">
    <source>
        <dbReference type="SAM" id="Coils"/>
    </source>
</evidence>
<dbReference type="InterPro" id="IPR030918">
    <property type="entry name" value="PT_fungal_PKS"/>
</dbReference>
<dbReference type="InterPro" id="IPR014031">
    <property type="entry name" value="Ketoacyl_synth_C"/>
</dbReference>
<feature type="region of interest" description="Disordered" evidence="7">
    <location>
        <begin position="1717"/>
        <end position="1737"/>
    </location>
</feature>
<dbReference type="InterPro" id="IPR020806">
    <property type="entry name" value="PKS_PP-bd"/>
</dbReference>
<dbReference type="GO" id="GO:0006633">
    <property type="term" value="P:fatty acid biosynthetic process"/>
    <property type="evidence" value="ECO:0007669"/>
    <property type="project" value="InterPro"/>
</dbReference>
<dbReference type="InterPro" id="IPR049900">
    <property type="entry name" value="PKS_mFAS_DH"/>
</dbReference>
<dbReference type="InterPro" id="IPR049551">
    <property type="entry name" value="PKS_DH_C"/>
</dbReference>
<evidence type="ECO:0000256" key="7">
    <source>
        <dbReference type="SAM" id="MobiDB-lite"/>
    </source>
</evidence>
<dbReference type="SUPFAM" id="SSF55048">
    <property type="entry name" value="Probable ACP-binding domain of malonyl-CoA ACP transacylase"/>
    <property type="match status" value="1"/>
</dbReference>
<evidence type="ECO:0000256" key="4">
    <source>
        <dbReference type="ARBA" id="ARBA00023268"/>
    </source>
</evidence>
<dbReference type="PROSITE" id="PS00012">
    <property type="entry name" value="PHOSPHOPANTETHEINE"/>
    <property type="match status" value="1"/>
</dbReference>
<dbReference type="Proteomes" id="UP001285441">
    <property type="component" value="Unassembled WGS sequence"/>
</dbReference>
<dbReference type="PROSITE" id="PS52019">
    <property type="entry name" value="PKS_MFAS_DH"/>
    <property type="match status" value="1"/>
</dbReference>
<feature type="coiled-coil region" evidence="6">
    <location>
        <begin position="1836"/>
        <end position="1863"/>
    </location>
</feature>
<dbReference type="InterPro" id="IPR042104">
    <property type="entry name" value="PKS_dehydratase_sf"/>
</dbReference>
<evidence type="ECO:0000256" key="2">
    <source>
        <dbReference type="ARBA" id="ARBA00022553"/>
    </source>
</evidence>
<dbReference type="SMART" id="SM00823">
    <property type="entry name" value="PKS_PP"/>
    <property type="match status" value="2"/>
</dbReference>
<dbReference type="Gene3D" id="3.40.366.10">
    <property type="entry name" value="Malonyl-Coenzyme A Acyl Carrier Protein, domain 2"/>
    <property type="match status" value="2"/>
</dbReference>
<dbReference type="Pfam" id="PF22621">
    <property type="entry name" value="CurL-like_PKS_C"/>
    <property type="match status" value="1"/>
</dbReference>
<dbReference type="GO" id="GO:0044550">
    <property type="term" value="P:secondary metabolite biosynthetic process"/>
    <property type="evidence" value="ECO:0007669"/>
    <property type="project" value="TreeGrafter"/>
</dbReference>
<dbReference type="InterPro" id="IPR018201">
    <property type="entry name" value="Ketoacyl_synth_AS"/>
</dbReference>
<evidence type="ECO:0000259" key="9">
    <source>
        <dbReference type="PROSITE" id="PS52004"/>
    </source>
</evidence>
<keyword evidence="1" id="KW-0596">Phosphopantetheine</keyword>
<sequence>MSSTTLLLFGDQTGEVLPSIQELSRLAPGCQSLSSFFRKATDRLRSTIARAPAHYRRQFPSFDSPLELAEAVAKQNIHSPALATALLCISQFGHVILYLESSPRAIEGSSSQPTILGICTGLLTAAAVSCCRNLTEILSLADEVVQIAFQAGLEASQRSEAIDPSTSSWATLVTGFDDVNPIQTAVDSFNRECVLEPSRKAYISAGSSSSVTISGPPSTTADLFANAQLFQLCKKIPLPISAAFHASHLVQVRKARLFSGLTNLLLERPVQHQYVLSPSSGLPYAGETFSDLLDGALNDIFQESFFLNTYTRGLKNILNNRATLIQFGPVNSAKAIKHSMQAMGVELDIAELTPLTSSNASTNAGAVAIVGMSVRLPGSETLEEFWKVLEDGRDLHEKIRPDRFNIDTHCDPSGKIKNTTLTPYGVFIDRPGYFDTRLFNMSPREAAQTDPQQRLMLLTTYEALEMAGYTPNGTPSTDTRRIGSFIGQTSDDWREVNASQNVDTYFITGGIRAFGPGRLNYHFGWEGPSYSVDTACSSSAASIQLACSALLARECDTAVGGGANFLTASDLFAGLSRGSFLSKTGGCKTFDHDADGYVRADAVGVVVLKRLDDALADRDNILAVLRGAVTNHSAEAVSITHPHAETQERLFHSALNHAGIRPHDIDYAELHGTGTQAGDATESRSVTNVLARGRDSSNPLYIGTVKPNLGHGEAASGVTSLIKAILMLRKNMIPPHVGIKGRINQKLPPLAELNTHISFGKTPFLPRTDGDGKRRILINNFDAAGGNTSMVIEDPPALDVEGVDPRAHHVVAVSGKTPNSILSNTKRLLHYIRAHPKARLEDIAYTTTARRMHHVFRRAHAASSVDVLAQSLEKAIDEESWTKVPATRPQVVFLFTGQGSQYVGMASELFKSNATFREHLQNSARICTSHGFASFLPLITDATSSIAQATPVQIQLSIVAIELAVAALWKSIGVAPTAVLGHSLGEYAALCTAGVLSLSDCLYLVGKRATLMVEKSTPGTHSMLAIQSGADRTKTLIDESGAAGCEIACVNGPASTVVSGPVDQIAQLQQQLSLGAVKTTLLEVQFAFHSAQMDDVLDDFSAIAKKVHFGAPSIPMASTVLGAVVTKSGIIDAEYLVCQTRGKVQFLSAVESLKTLAASGQQSVWVETGPNPTCLGLVRSTLGDGELLLPSLKRKESDWKILAGSVAKAFTAGLDIDWREFHQPYETALRLLELPNYAFDLKNYWIQYEGDWAIRKGEPAAIALPPSPPKNKLPAFSNTSLHRIESQISDASGIIVTFATEASEPKLNKALRGHLVNGAGLCPSSVYADMAFTAARYIESLDNPSSHSSMDIRDMEVFKPLLIQPGETRQIIRVVATRKSPSDPVQIKFSSQDGESHLEHAHCSVVFGDGEEWKSDWSKTAYLVKSRINHLVQSAAWGDTHKLLRPMVYKLFAALVDYDPKYQGMREVYMDSNLFEASANVKFNTTDADGTFTYSPYWIDSLAHLSGFVLNGADTTPADSVFISHGWGSMKIVGELSSAKEYQSYVRMQETKTRGVMAGDVYFFEGSEVVAICQDLKFQRIKRTVLNHLLPPTPSARFAQAAVLDADTSIFQQKPAAAPPSKQIKPAIKLSLVQETSVLDMDAVLRIVASEVGVEVSELSDDAIFADLGVDSLLSISITAKLGASMRRDIPATLFTECLTVGDLRSYFAETLTAADDASSSDSSSDTDDGDLFTNNGRSAAYTPVSLTGQSAGTPAEHSSDIFKKIIATEVGVDVEEIDDDTQLADLGVDSLLSLAILGAIKTHTGQVLPSSFLLDHPTLGAIQSALGGRSKSVPSQQLFKALEKEQKRIEAFKAEAVLLQGSALSHEPSLFLLPDGSGSASSYVGLPRLSLAGAVYGLNSPFLDMPKAFTIPLQDAAAMYVNEIRRVQPRGPYHLAGWSIGGTYAFEVASQLMQRHGERVDSLTLIDAPCPKSLPPLPIETIELLEKVGAFDGLKNKRAGTKAAKMRDGVRDHFAGSVNSLKQYRPTALSKSESGSIKSVTALWARHGVWETVGQEIKAKYVGTEGAVNAARDWIMDPRQSFEASGWETILPGARIKCEVIVGDHFSIMRKPGIVELGKRLADAVKRPQE</sequence>
<dbReference type="InterPro" id="IPR001031">
    <property type="entry name" value="Thioesterase"/>
</dbReference>
<dbReference type="Pfam" id="PF00550">
    <property type="entry name" value="PP-binding"/>
    <property type="match status" value="2"/>
</dbReference>
<dbReference type="InterPro" id="IPR032088">
    <property type="entry name" value="SAT"/>
</dbReference>
<feature type="active site" description="Proton acceptor; for dehydratase activity" evidence="5">
    <location>
        <position position="1314"/>
    </location>
</feature>
<name>A0AAE0K5E2_9PEZI</name>
<feature type="domain" description="Ketosynthase family 3 (KS3)" evidence="9">
    <location>
        <begin position="364"/>
        <end position="794"/>
    </location>
</feature>
<dbReference type="PANTHER" id="PTHR43775">
    <property type="entry name" value="FATTY ACID SYNTHASE"/>
    <property type="match status" value="1"/>
</dbReference>
<proteinExistence type="predicted"/>
<evidence type="ECO:0000256" key="3">
    <source>
        <dbReference type="ARBA" id="ARBA00022679"/>
    </source>
</evidence>
<dbReference type="SUPFAM" id="SSF52151">
    <property type="entry name" value="FabD/lysophospholipase-like"/>
    <property type="match status" value="1"/>
</dbReference>
<dbReference type="Gene3D" id="3.10.129.110">
    <property type="entry name" value="Polyketide synthase dehydratase"/>
    <property type="match status" value="1"/>
</dbReference>
<dbReference type="InterPro" id="IPR016035">
    <property type="entry name" value="Acyl_Trfase/lysoPLipase"/>
</dbReference>
<dbReference type="PROSITE" id="PS52004">
    <property type="entry name" value="KS3_2"/>
    <property type="match status" value="1"/>
</dbReference>
<dbReference type="GO" id="GO:0004312">
    <property type="term" value="F:fatty acid synthase activity"/>
    <property type="evidence" value="ECO:0007669"/>
    <property type="project" value="TreeGrafter"/>
</dbReference>
<dbReference type="PANTHER" id="PTHR43775:SF37">
    <property type="entry name" value="SI:DKEY-61P9.11"/>
    <property type="match status" value="1"/>
</dbReference>
<dbReference type="Gene3D" id="3.40.47.10">
    <property type="match status" value="1"/>
</dbReference>
<dbReference type="SUPFAM" id="SSF53474">
    <property type="entry name" value="alpha/beta-Hydrolases"/>
    <property type="match status" value="1"/>
</dbReference>
<dbReference type="FunFam" id="3.10.129.110:FF:000001">
    <property type="entry name" value="Sterigmatocystin biosynthesis polyketide synthase"/>
    <property type="match status" value="1"/>
</dbReference>
<dbReference type="Gene3D" id="3.30.70.3290">
    <property type="match status" value="1"/>
</dbReference>
<dbReference type="FunFam" id="3.40.366.10:FF:000002">
    <property type="entry name" value="Probable polyketide synthase 2"/>
    <property type="match status" value="1"/>
</dbReference>
<evidence type="ECO:0000259" key="8">
    <source>
        <dbReference type="PROSITE" id="PS50075"/>
    </source>
</evidence>
<dbReference type="CDD" id="cd00833">
    <property type="entry name" value="PKS"/>
    <property type="match status" value="1"/>
</dbReference>
<dbReference type="SMART" id="SM00825">
    <property type="entry name" value="PKS_KS"/>
    <property type="match status" value="1"/>
</dbReference>
<dbReference type="InterPro" id="IPR016039">
    <property type="entry name" value="Thiolase-like"/>
</dbReference>
<accession>A0AAE0K5E2</accession>
<dbReference type="InterPro" id="IPR006162">
    <property type="entry name" value="Ppantetheine_attach_site"/>
</dbReference>
<dbReference type="InterPro" id="IPR036736">
    <property type="entry name" value="ACP-like_sf"/>
</dbReference>
<feature type="domain" description="Carrier" evidence="8">
    <location>
        <begin position="1635"/>
        <end position="1712"/>
    </location>
</feature>
<dbReference type="InterPro" id="IPR014030">
    <property type="entry name" value="Ketoacyl_synth_N"/>
</dbReference>
<dbReference type="InterPro" id="IPR029058">
    <property type="entry name" value="AB_hydrolase_fold"/>
</dbReference>
<dbReference type="InterPro" id="IPR014043">
    <property type="entry name" value="Acyl_transferase_dom"/>
</dbReference>
<keyword evidence="6" id="KW-0175">Coiled coil</keyword>
<evidence type="ECO:0000256" key="5">
    <source>
        <dbReference type="PROSITE-ProRule" id="PRU01363"/>
    </source>
</evidence>
<feature type="domain" description="Carrier" evidence="8">
    <location>
        <begin position="1757"/>
        <end position="1831"/>
    </location>
</feature>
<evidence type="ECO:0000256" key="1">
    <source>
        <dbReference type="ARBA" id="ARBA00022450"/>
    </source>
</evidence>
<dbReference type="GO" id="GO:0004315">
    <property type="term" value="F:3-oxoacyl-[acyl-carrier-protein] synthase activity"/>
    <property type="evidence" value="ECO:0007669"/>
    <property type="project" value="InterPro"/>
</dbReference>
<dbReference type="InterPro" id="IPR009081">
    <property type="entry name" value="PP-bd_ACP"/>
</dbReference>
<feature type="domain" description="PKS/mFAS DH" evidence="10">
    <location>
        <begin position="1282"/>
        <end position="1587"/>
    </location>
</feature>
<dbReference type="NCBIfam" id="TIGR04532">
    <property type="entry name" value="PT_fungal_PKS"/>
    <property type="match status" value="1"/>
</dbReference>
<dbReference type="InterPro" id="IPR050091">
    <property type="entry name" value="PKS_NRPS_Biosynth_Enz"/>
</dbReference>
<dbReference type="Pfam" id="PF02801">
    <property type="entry name" value="Ketoacyl-synt_C"/>
    <property type="match status" value="1"/>
</dbReference>
<reference evidence="11" key="2">
    <citation type="submission" date="2023-06" db="EMBL/GenBank/DDBJ databases">
        <authorList>
            <consortium name="Lawrence Berkeley National Laboratory"/>
            <person name="Haridas S."/>
            <person name="Hensen N."/>
            <person name="Bonometti L."/>
            <person name="Westerberg I."/>
            <person name="Brannstrom I.O."/>
            <person name="Guillou S."/>
            <person name="Cros-Aarteil S."/>
            <person name="Calhoun S."/>
            <person name="Kuo A."/>
            <person name="Mondo S."/>
            <person name="Pangilinan J."/>
            <person name="Riley R."/>
            <person name="LaButti K."/>
            <person name="Andreopoulos B."/>
            <person name="Lipzen A."/>
            <person name="Chen C."/>
            <person name="Yanf M."/>
            <person name="Daum C."/>
            <person name="Ng V."/>
            <person name="Clum A."/>
            <person name="Steindorff A."/>
            <person name="Ohm R."/>
            <person name="Martin F."/>
            <person name="Silar P."/>
            <person name="Natvig D."/>
            <person name="Lalanne C."/>
            <person name="Gautier V."/>
            <person name="Ament-velasquez S.L."/>
            <person name="Kruys A."/>
            <person name="Hutchinson M.I."/>
            <person name="Powell A.J."/>
            <person name="Barry K."/>
            <person name="Miller A.N."/>
            <person name="Grigoriev I.V."/>
            <person name="Debuchy R."/>
            <person name="Gladieux P."/>
            <person name="Thoren M.H."/>
            <person name="Johannesson H."/>
        </authorList>
    </citation>
    <scope>NUCLEOTIDE SEQUENCE</scope>
    <source>
        <strain evidence="11">CBS 232.78</strain>
    </source>
</reference>
<dbReference type="Pfam" id="PF00975">
    <property type="entry name" value="Thioesterase"/>
    <property type="match status" value="1"/>
</dbReference>
<feature type="region of interest" description="N-terminal hotdog fold" evidence="5">
    <location>
        <begin position="1282"/>
        <end position="1412"/>
    </location>
</feature>
<dbReference type="PROSITE" id="PS00606">
    <property type="entry name" value="KS3_1"/>
    <property type="match status" value="1"/>
</dbReference>
<dbReference type="GO" id="GO:0031177">
    <property type="term" value="F:phosphopantetheine binding"/>
    <property type="evidence" value="ECO:0007669"/>
    <property type="project" value="InterPro"/>
</dbReference>
<reference evidence="11" key="1">
    <citation type="journal article" date="2023" name="Mol. Phylogenet. Evol.">
        <title>Genome-scale phylogeny and comparative genomics of the fungal order Sordariales.</title>
        <authorList>
            <person name="Hensen N."/>
            <person name="Bonometti L."/>
            <person name="Westerberg I."/>
            <person name="Brannstrom I.O."/>
            <person name="Guillou S."/>
            <person name="Cros-Aarteil S."/>
            <person name="Calhoun S."/>
            <person name="Haridas S."/>
            <person name="Kuo A."/>
            <person name="Mondo S."/>
            <person name="Pangilinan J."/>
            <person name="Riley R."/>
            <person name="LaButti K."/>
            <person name="Andreopoulos B."/>
            <person name="Lipzen A."/>
            <person name="Chen C."/>
            <person name="Yan M."/>
            <person name="Daum C."/>
            <person name="Ng V."/>
            <person name="Clum A."/>
            <person name="Steindorff A."/>
            <person name="Ohm R.A."/>
            <person name="Martin F."/>
            <person name="Silar P."/>
            <person name="Natvig D.O."/>
            <person name="Lalanne C."/>
            <person name="Gautier V."/>
            <person name="Ament-Velasquez S.L."/>
            <person name="Kruys A."/>
            <person name="Hutchinson M.I."/>
            <person name="Powell A.J."/>
            <person name="Barry K."/>
            <person name="Miller A.N."/>
            <person name="Grigoriev I.V."/>
            <person name="Debuchy R."/>
            <person name="Gladieux P."/>
            <person name="Hiltunen Thoren M."/>
            <person name="Johannesson H."/>
        </authorList>
    </citation>
    <scope>NUCLEOTIDE SEQUENCE</scope>
    <source>
        <strain evidence="11">CBS 232.78</strain>
    </source>
</reference>
<evidence type="ECO:0000313" key="11">
    <source>
        <dbReference type="EMBL" id="KAK3369970.1"/>
    </source>
</evidence>
<dbReference type="InterPro" id="IPR020841">
    <property type="entry name" value="PKS_Beta-ketoAc_synthase_dom"/>
</dbReference>
<organism evidence="11 12">
    <name type="scientific">Podospora didyma</name>
    <dbReference type="NCBI Taxonomy" id="330526"/>
    <lineage>
        <taxon>Eukaryota</taxon>
        <taxon>Fungi</taxon>
        <taxon>Dikarya</taxon>
        <taxon>Ascomycota</taxon>
        <taxon>Pezizomycotina</taxon>
        <taxon>Sordariomycetes</taxon>
        <taxon>Sordariomycetidae</taxon>
        <taxon>Sordariales</taxon>
        <taxon>Podosporaceae</taxon>
        <taxon>Podospora</taxon>
    </lineage>
</organism>
<dbReference type="Pfam" id="PF00698">
    <property type="entry name" value="Acyl_transf_1"/>
    <property type="match status" value="1"/>
</dbReference>
<dbReference type="Gene3D" id="1.10.1200.10">
    <property type="entry name" value="ACP-like"/>
    <property type="match status" value="2"/>
</dbReference>
<feature type="region of interest" description="C-terminal hotdog fold" evidence="5">
    <location>
        <begin position="1436"/>
        <end position="1587"/>
    </location>
</feature>
<keyword evidence="2" id="KW-0597">Phosphoprotein</keyword>
<dbReference type="Pfam" id="PF14765">
    <property type="entry name" value="PS-DH"/>
    <property type="match status" value="1"/>
</dbReference>
<dbReference type="Pfam" id="PF00109">
    <property type="entry name" value="ketoacyl-synt"/>
    <property type="match status" value="1"/>
</dbReference>
<gene>
    <name evidence="11" type="ORF">B0H63DRAFT_564230</name>
</gene>
<keyword evidence="3" id="KW-0808">Transferase</keyword>
<comment type="caution">
    <text evidence="11">The sequence shown here is derived from an EMBL/GenBank/DDBJ whole genome shotgun (WGS) entry which is preliminary data.</text>
</comment>
<dbReference type="Pfam" id="PF16073">
    <property type="entry name" value="SAT"/>
    <property type="match status" value="1"/>
</dbReference>
<dbReference type="SMART" id="SM00827">
    <property type="entry name" value="PKS_AT"/>
    <property type="match status" value="1"/>
</dbReference>
<keyword evidence="12" id="KW-1185">Reference proteome</keyword>
<dbReference type="SUPFAM" id="SSF53901">
    <property type="entry name" value="Thiolase-like"/>
    <property type="match status" value="1"/>
</dbReference>
<evidence type="ECO:0008006" key="13">
    <source>
        <dbReference type="Google" id="ProtNLM"/>
    </source>
</evidence>
<evidence type="ECO:0000313" key="12">
    <source>
        <dbReference type="Proteomes" id="UP001285441"/>
    </source>
</evidence>
<feature type="active site" description="Proton donor; for dehydratase activity" evidence="5">
    <location>
        <position position="1500"/>
    </location>
</feature>
<evidence type="ECO:0000259" key="10">
    <source>
        <dbReference type="PROSITE" id="PS52019"/>
    </source>
</evidence>
<dbReference type="Gene3D" id="3.40.50.1820">
    <property type="entry name" value="alpha/beta hydrolase"/>
    <property type="match status" value="1"/>
</dbReference>
<dbReference type="PROSITE" id="PS50075">
    <property type="entry name" value="CARRIER"/>
    <property type="match status" value="2"/>
</dbReference>